<name>A0A316VP30_9BASI</name>
<evidence type="ECO:0000259" key="4">
    <source>
        <dbReference type="Pfam" id="PF02558"/>
    </source>
</evidence>
<dbReference type="EMBL" id="KZ819602">
    <property type="protein sequence ID" value="PWN37881.1"/>
    <property type="molecule type" value="Genomic_DNA"/>
</dbReference>
<dbReference type="GO" id="GO:0005739">
    <property type="term" value="C:mitochondrion"/>
    <property type="evidence" value="ECO:0007669"/>
    <property type="project" value="TreeGrafter"/>
</dbReference>
<dbReference type="InterPro" id="IPR036291">
    <property type="entry name" value="NAD(P)-bd_dom_sf"/>
</dbReference>
<dbReference type="PANTHER" id="PTHR43765">
    <property type="entry name" value="2-DEHYDROPANTOATE 2-REDUCTASE-RELATED"/>
    <property type="match status" value="1"/>
</dbReference>
<dbReference type="Gene3D" id="3.40.50.720">
    <property type="entry name" value="NAD(P)-binding Rossmann-like Domain"/>
    <property type="match status" value="1"/>
</dbReference>
<dbReference type="Pfam" id="PF02558">
    <property type="entry name" value="ApbA"/>
    <property type="match status" value="1"/>
</dbReference>
<dbReference type="RefSeq" id="XP_025358183.1">
    <property type="nucleotide sequence ID" value="XM_025498346.1"/>
</dbReference>
<dbReference type="SUPFAM" id="SSF51735">
    <property type="entry name" value="NAD(P)-binding Rossmann-fold domains"/>
    <property type="match status" value="1"/>
</dbReference>
<dbReference type="InterPro" id="IPR013332">
    <property type="entry name" value="KPR_N"/>
</dbReference>
<evidence type="ECO:0000256" key="1">
    <source>
        <dbReference type="ARBA" id="ARBA00007870"/>
    </source>
</evidence>
<dbReference type="Gene3D" id="1.10.1040.10">
    <property type="entry name" value="N-(1-d-carboxylethyl)-l-norvaline Dehydrogenase, domain 2"/>
    <property type="match status" value="1"/>
</dbReference>
<feature type="domain" description="Ketopantoate reductase C-terminal" evidence="5">
    <location>
        <begin position="342"/>
        <end position="517"/>
    </location>
</feature>
<organism evidence="6 7">
    <name type="scientific">Meira miltonrushii</name>
    <dbReference type="NCBI Taxonomy" id="1280837"/>
    <lineage>
        <taxon>Eukaryota</taxon>
        <taxon>Fungi</taxon>
        <taxon>Dikarya</taxon>
        <taxon>Basidiomycota</taxon>
        <taxon>Ustilaginomycotina</taxon>
        <taxon>Exobasidiomycetes</taxon>
        <taxon>Exobasidiales</taxon>
        <taxon>Brachybasidiaceae</taxon>
        <taxon>Meira</taxon>
    </lineage>
</organism>
<dbReference type="InParanoid" id="A0A316VP30"/>
<reference evidence="6 7" key="1">
    <citation type="journal article" date="2018" name="Mol. Biol. Evol.">
        <title>Broad Genomic Sampling Reveals a Smut Pathogenic Ancestry of the Fungal Clade Ustilaginomycotina.</title>
        <authorList>
            <person name="Kijpornyongpan T."/>
            <person name="Mondo S.J."/>
            <person name="Barry K."/>
            <person name="Sandor L."/>
            <person name="Lee J."/>
            <person name="Lipzen A."/>
            <person name="Pangilinan J."/>
            <person name="LaButti K."/>
            <person name="Hainaut M."/>
            <person name="Henrissat B."/>
            <person name="Grigoriev I.V."/>
            <person name="Spatafora J.W."/>
            <person name="Aime M.C."/>
        </authorList>
    </citation>
    <scope>NUCLEOTIDE SEQUENCE [LARGE SCALE GENOMIC DNA]</scope>
    <source>
        <strain evidence="6 7">MCA 3882</strain>
    </source>
</reference>
<keyword evidence="3" id="KW-0560">Oxidoreductase</keyword>
<dbReference type="InterPro" id="IPR013752">
    <property type="entry name" value="KPA_reductase"/>
</dbReference>
<feature type="domain" description="Ketopantoate reductase N-terminal" evidence="4">
    <location>
        <begin position="139"/>
        <end position="230"/>
    </location>
</feature>
<dbReference type="PANTHER" id="PTHR43765:SF2">
    <property type="entry name" value="2-DEHYDROPANTOATE 2-REDUCTASE"/>
    <property type="match status" value="1"/>
</dbReference>
<evidence type="ECO:0000313" key="6">
    <source>
        <dbReference type="EMBL" id="PWN37881.1"/>
    </source>
</evidence>
<gene>
    <name evidence="6" type="ORF">FA14DRAFT_159717</name>
</gene>
<protein>
    <submittedName>
        <fullName evidence="6">6-phosphogluconate dehydrogenase C-terminal domain-like protein</fullName>
    </submittedName>
</protein>
<proteinExistence type="inferred from homology"/>
<evidence type="ECO:0000256" key="2">
    <source>
        <dbReference type="ARBA" id="ARBA00022857"/>
    </source>
</evidence>
<dbReference type="GO" id="GO:0050661">
    <property type="term" value="F:NADP binding"/>
    <property type="evidence" value="ECO:0007669"/>
    <property type="project" value="TreeGrafter"/>
</dbReference>
<dbReference type="InterPro" id="IPR013328">
    <property type="entry name" value="6PGD_dom2"/>
</dbReference>
<dbReference type="GO" id="GO:0008677">
    <property type="term" value="F:2-dehydropantoate 2-reductase activity"/>
    <property type="evidence" value="ECO:0007669"/>
    <property type="project" value="TreeGrafter"/>
</dbReference>
<evidence type="ECO:0000259" key="5">
    <source>
        <dbReference type="Pfam" id="PF08546"/>
    </source>
</evidence>
<dbReference type="OrthoDB" id="73846at2759"/>
<dbReference type="GeneID" id="37020127"/>
<dbReference type="STRING" id="1280837.A0A316VP30"/>
<dbReference type="SUPFAM" id="SSF48179">
    <property type="entry name" value="6-phosphogluconate dehydrogenase C-terminal domain-like"/>
    <property type="match status" value="1"/>
</dbReference>
<dbReference type="Proteomes" id="UP000245771">
    <property type="component" value="Unassembled WGS sequence"/>
</dbReference>
<keyword evidence="7" id="KW-1185">Reference proteome</keyword>
<accession>A0A316VP30</accession>
<keyword evidence="2" id="KW-0521">NADP</keyword>
<dbReference type="InterPro" id="IPR008927">
    <property type="entry name" value="6-PGluconate_DH-like_C_sf"/>
</dbReference>
<comment type="similarity">
    <text evidence="1">Belongs to the ketopantoate reductase family.</text>
</comment>
<dbReference type="InterPro" id="IPR050838">
    <property type="entry name" value="Ketopantoate_reductase"/>
</dbReference>
<evidence type="ECO:0000313" key="7">
    <source>
        <dbReference type="Proteomes" id="UP000245771"/>
    </source>
</evidence>
<evidence type="ECO:0000256" key="3">
    <source>
        <dbReference type="ARBA" id="ARBA00023002"/>
    </source>
</evidence>
<sequence length="531" mass="58024">MRFHVVGVGGGTGALLSYHIKRATRLLADSQSLGGIGTDSIGLNGEVLGNLPNPSVLHHLPGPNESGVTLRVQKHNFLKKIGDSNAVTIERDGVARTERGFNVQLTGAFDALGGAFKASSSQTQDSDQAGTSICESIGYPKGSLDALIVATKPQYTASILEPLVGSLTPASTLVLLQNGQGILDEILPRYFPDSKKRPNIIMATSTHRLWSKSRLHAVHAHLGRLDIAVLPGSNVGVDYEKIWTPSTSTEGDLIQRQNDEQADKGGFSKFFKKQQVSLDRSYATVAPDQLVSMYANRSPSPLSPTLNMDAIPSNDNTRTLTETLSVLQSLPLEVTWQPVRRFQLKAIQNLVVSACIDPITALVGCRNGHLFGNRFAEQAMRDVCKETSEVLRLLAERTRENAQKVMNRQQESHDPQSSTINQDFLLGSDELIGNYNLPDHPTLDPSLQSGALLDTVQRAVRMTAPQFSTMYNDLNTNKIRNSSEINYINGYIGRLGRSLGVATPVNDMLVSMIRLKQSKDNSPWKSQSERD</sequence>
<dbReference type="AlphaFoldDB" id="A0A316VP30"/>
<dbReference type="Pfam" id="PF08546">
    <property type="entry name" value="ApbA_C"/>
    <property type="match status" value="1"/>
</dbReference>